<reference evidence="3 4" key="1">
    <citation type="submission" date="2020-02" db="EMBL/GenBank/DDBJ databases">
        <title>Balneolaceae bacterium YR4-1, complete genome.</title>
        <authorList>
            <person name="Li Y."/>
            <person name="Wu S."/>
        </authorList>
    </citation>
    <scope>NUCLEOTIDE SEQUENCE [LARGE SCALE GENOMIC DNA]</scope>
    <source>
        <strain evidence="3 4">YR4-1</strain>
    </source>
</reference>
<dbReference type="InterPro" id="IPR029058">
    <property type="entry name" value="AB_hydrolase_fold"/>
</dbReference>
<feature type="domain" description="Serine aminopeptidase S33" evidence="2">
    <location>
        <begin position="70"/>
        <end position="180"/>
    </location>
</feature>
<keyword evidence="4" id="KW-1185">Reference proteome</keyword>
<keyword evidence="1" id="KW-1133">Transmembrane helix</keyword>
<evidence type="ECO:0000313" key="3">
    <source>
        <dbReference type="EMBL" id="NGP77255.1"/>
    </source>
</evidence>
<dbReference type="PANTHER" id="PTHR12277">
    <property type="entry name" value="ALPHA/BETA HYDROLASE DOMAIN-CONTAINING PROTEIN"/>
    <property type="match status" value="1"/>
</dbReference>
<organism evidence="3 4">
    <name type="scientific">Halalkalibaculum roseum</name>
    <dbReference type="NCBI Taxonomy" id="2709311"/>
    <lineage>
        <taxon>Bacteria</taxon>
        <taxon>Pseudomonadati</taxon>
        <taxon>Balneolota</taxon>
        <taxon>Balneolia</taxon>
        <taxon>Balneolales</taxon>
        <taxon>Balneolaceae</taxon>
        <taxon>Halalkalibaculum</taxon>
    </lineage>
</organism>
<sequence>MQTIFWILGTLIGLYLLLIVLLYVFQTGMMYHPTEHLYQTPTAIQLDFEDVTFKSANGDEIHGWFIPAEPARATVLLSHGNAGNISDRLETLRILNNLELNVLIYDYSGYGKSTGSPSEQTTYENVLAAWNYLTGQRNIPSESIILMGRSLGGPVAAWLATKEEPAGLILESTFTSATNLATEIYPFLPVRLMLRFTYPTTDYLSKSSVPVLVMHSREDQLIPFHHGKELYEVAGMPKMFFEMNGAHGNAHMVTGEEYANALDKFLNEMIPPN</sequence>
<dbReference type="InterPro" id="IPR022742">
    <property type="entry name" value="Hydrolase_4"/>
</dbReference>
<evidence type="ECO:0000259" key="2">
    <source>
        <dbReference type="Pfam" id="PF12146"/>
    </source>
</evidence>
<dbReference type="Gene3D" id="3.40.50.1820">
    <property type="entry name" value="alpha/beta hydrolase"/>
    <property type="match status" value="1"/>
</dbReference>
<dbReference type="PANTHER" id="PTHR12277:SF81">
    <property type="entry name" value="PROTEIN ABHD13"/>
    <property type="match status" value="1"/>
</dbReference>
<gene>
    <name evidence="3" type="ORF">G3570_11455</name>
</gene>
<dbReference type="SUPFAM" id="SSF53474">
    <property type="entry name" value="alpha/beta-Hydrolases"/>
    <property type="match status" value="1"/>
</dbReference>
<feature type="transmembrane region" description="Helical" evidence="1">
    <location>
        <begin position="6"/>
        <end position="25"/>
    </location>
</feature>
<keyword evidence="1" id="KW-0472">Membrane</keyword>
<keyword evidence="3" id="KW-0378">Hydrolase</keyword>
<evidence type="ECO:0000256" key="1">
    <source>
        <dbReference type="SAM" id="Phobius"/>
    </source>
</evidence>
<dbReference type="Proteomes" id="UP000473278">
    <property type="component" value="Unassembled WGS sequence"/>
</dbReference>
<proteinExistence type="predicted"/>
<dbReference type="AlphaFoldDB" id="A0A6M1T5H2"/>
<keyword evidence="1" id="KW-0812">Transmembrane</keyword>
<dbReference type="GO" id="GO:0016787">
    <property type="term" value="F:hydrolase activity"/>
    <property type="evidence" value="ECO:0007669"/>
    <property type="project" value="UniProtKB-KW"/>
</dbReference>
<dbReference type="EMBL" id="JAALLT010000003">
    <property type="protein sequence ID" value="NGP77255.1"/>
    <property type="molecule type" value="Genomic_DNA"/>
</dbReference>
<accession>A0A6M1T5H2</accession>
<dbReference type="Pfam" id="PF12146">
    <property type="entry name" value="Hydrolase_4"/>
    <property type="match status" value="1"/>
</dbReference>
<name>A0A6M1T5H2_9BACT</name>
<comment type="caution">
    <text evidence="3">The sequence shown here is derived from an EMBL/GenBank/DDBJ whole genome shotgun (WGS) entry which is preliminary data.</text>
</comment>
<evidence type="ECO:0000313" key="4">
    <source>
        <dbReference type="Proteomes" id="UP000473278"/>
    </source>
</evidence>
<dbReference type="RefSeq" id="WP_165142408.1">
    <property type="nucleotide sequence ID" value="NZ_JAALLT010000003.1"/>
</dbReference>
<protein>
    <submittedName>
        <fullName evidence="3">Alpha/beta hydrolase</fullName>
    </submittedName>
</protein>